<feature type="compositionally biased region" description="Low complexity" evidence="9">
    <location>
        <begin position="135"/>
        <end position="153"/>
    </location>
</feature>
<evidence type="ECO:0000259" key="10">
    <source>
        <dbReference type="Pfam" id="PF17764"/>
    </source>
</evidence>
<keyword evidence="4 8" id="KW-0547">Nucleotide-binding</keyword>
<sequence>MSTELPVAVVAVDVSLPHLDRLFDYLVPENLSAEAQPGVRVRVRFAGRLIDGFVLARKESTEHTGKLGLLQKVVSAEPALAPEIAVLARTVADRYAGTLADVIRLAVPPRHARGEKSALGASERAAADSTGADRSTGADGSPGPDDSIGSDDSTGPDRRTGADDSTGADGNAGPDKREGGDEGGTSDTGSTPDGGAAADEAAVTDDEGAATGGGSTTHSAPAQDEVADDPVATAEPDRVPDGPIQREQTPGWDRYPAGPAFLTALRTGRTARAVWQMLPGEDWPTRLAEAAAAALAAGRGTVLVLPDVGELARVDAALTAVLPARSHVTLTADLGPETRYRRFVQIRRGEVKVVAGTRAAAFAPVADLGLAVIIDDGDDHHAEPRAPYPHAREVLMLRSAQTGSALLVGGFARTAEAALLVESGWAREIVADRATVRTRAPRIEAAGDEFARGADSAAARARISPAAFQAARTALESGAPVLVQVPRRGYLPSLGCARCRRPARCRHCHGPLALRGPDQPPACRWCGIAEAHFVCGACGSTALRSTVVGTRRTAEELGRAFPNVPALTSAGDTIRSDVPASPQLVVATPGAEPVADGGYGAALLLDGSTLLIRPDLRAAEEALRRWMIAAALVRPARDGGRVVVGADSSLPTVQALIRWDPAGHAAAELAARRELGFPPAAAMAALEGEDAAVAEALTELRLPDTAEVLGPVPVEDLPSAVGGGMPGPESAGRVRALIRSPQRDRKAVAADLTRLTALRSARKGTATVRVQIDPDALF</sequence>
<protein>
    <recommendedName>
        <fullName evidence="8">Probable replication restart protein PriA</fullName>
    </recommendedName>
    <alternativeName>
        <fullName evidence="8">Putative ATP-dependent DNA helicase PriA</fullName>
    </alternativeName>
</protein>
<dbReference type="InterPro" id="IPR041222">
    <property type="entry name" value="PriA_3primeBD"/>
</dbReference>
<feature type="region of interest" description="Disordered" evidence="9">
    <location>
        <begin position="111"/>
        <end position="256"/>
    </location>
</feature>
<dbReference type="Gene3D" id="3.40.1440.60">
    <property type="entry name" value="PriA, 3(prime) DNA-binding domain"/>
    <property type="match status" value="1"/>
</dbReference>
<keyword evidence="2 8" id="KW-0235">DNA replication</keyword>
<evidence type="ECO:0000313" key="11">
    <source>
        <dbReference type="EMBL" id="MTD14085.1"/>
    </source>
</evidence>
<dbReference type="InterPro" id="IPR005259">
    <property type="entry name" value="PriA"/>
</dbReference>
<dbReference type="EMBL" id="WLYK01000002">
    <property type="protein sequence ID" value="MTD14085.1"/>
    <property type="molecule type" value="Genomic_DNA"/>
</dbReference>
<feature type="binding site" evidence="8">
    <location>
        <position position="508"/>
    </location>
    <ligand>
        <name>Zn(2+)</name>
        <dbReference type="ChEBI" id="CHEBI:29105"/>
        <label>2</label>
    </ligand>
</feature>
<gene>
    <name evidence="8" type="primary">priA</name>
    <name evidence="11" type="ORF">GIS00_09020</name>
</gene>
<dbReference type="GO" id="GO:0006310">
    <property type="term" value="P:DNA recombination"/>
    <property type="evidence" value="ECO:0007669"/>
    <property type="project" value="InterPro"/>
</dbReference>
<evidence type="ECO:0000313" key="12">
    <source>
        <dbReference type="Proteomes" id="UP000460221"/>
    </source>
</evidence>
<keyword evidence="6 8" id="KW-0067">ATP-binding</keyword>
<dbReference type="HAMAP" id="MF_00983">
    <property type="entry name" value="PriA"/>
    <property type="match status" value="1"/>
</dbReference>
<keyword evidence="1 8" id="KW-0639">Primosome</keyword>
<name>A0A7K1FIY6_9ACTN</name>
<dbReference type="Pfam" id="PF17764">
    <property type="entry name" value="PriA_3primeBD"/>
    <property type="match status" value="1"/>
</dbReference>
<dbReference type="GO" id="GO:0008270">
    <property type="term" value="F:zinc ion binding"/>
    <property type="evidence" value="ECO:0007669"/>
    <property type="project" value="UniProtKB-UniRule"/>
</dbReference>
<keyword evidence="5 8" id="KW-0862">Zinc</keyword>
<feature type="binding site" evidence="8">
    <location>
        <position position="538"/>
    </location>
    <ligand>
        <name>Zn(2+)</name>
        <dbReference type="ChEBI" id="CHEBI:29105"/>
        <label>1</label>
    </ligand>
</feature>
<feature type="binding site" evidence="8">
    <location>
        <position position="499"/>
    </location>
    <ligand>
        <name>Zn(2+)</name>
        <dbReference type="ChEBI" id="CHEBI:29105"/>
        <label>1</label>
    </ligand>
</feature>
<comment type="cofactor">
    <cofactor evidence="8">
        <name>Zn(2+)</name>
        <dbReference type="ChEBI" id="CHEBI:29105"/>
    </cofactor>
    <text evidence="8">Binds 2 zinc ions per subunit.</text>
</comment>
<evidence type="ECO:0000256" key="6">
    <source>
        <dbReference type="ARBA" id="ARBA00022840"/>
    </source>
</evidence>
<feature type="binding site" evidence="8">
    <location>
        <position position="535"/>
    </location>
    <ligand>
        <name>Zn(2+)</name>
        <dbReference type="ChEBI" id="CHEBI:29105"/>
        <label>1</label>
    </ligand>
</feature>
<dbReference type="GO" id="GO:0006269">
    <property type="term" value="P:DNA replication, synthesis of primer"/>
    <property type="evidence" value="ECO:0007669"/>
    <property type="project" value="UniProtKB-KW"/>
</dbReference>
<dbReference type="GO" id="GO:0006302">
    <property type="term" value="P:double-strand break repair"/>
    <property type="evidence" value="ECO:0007669"/>
    <property type="project" value="InterPro"/>
</dbReference>
<feature type="domain" description="Primosomal protein N' 3' DNA-binding" evidence="10">
    <location>
        <begin position="10"/>
        <end position="108"/>
    </location>
</feature>
<comment type="caution">
    <text evidence="11">The sequence shown here is derived from an EMBL/GenBank/DDBJ whole genome shotgun (WGS) entry which is preliminary data.</text>
</comment>
<feature type="binding site" evidence="8">
    <location>
        <position position="523"/>
    </location>
    <ligand>
        <name>Zn(2+)</name>
        <dbReference type="ChEBI" id="CHEBI:29105"/>
        <label>2</label>
    </ligand>
</feature>
<keyword evidence="3 8" id="KW-0479">Metal-binding</keyword>
<dbReference type="InterPro" id="IPR027417">
    <property type="entry name" value="P-loop_NTPase"/>
</dbReference>
<feature type="binding site" evidence="8">
    <location>
        <position position="505"/>
    </location>
    <ligand>
        <name>Zn(2+)</name>
        <dbReference type="ChEBI" id="CHEBI:29105"/>
        <label>2</label>
    </ligand>
</feature>
<dbReference type="InterPro" id="IPR042115">
    <property type="entry name" value="PriA_3primeBD_sf"/>
</dbReference>
<evidence type="ECO:0000256" key="7">
    <source>
        <dbReference type="ARBA" id="ARBA00023125"/>
    </source>
</evidence>
<comment type="similarity">
    <text evidence="8">Belongs to the helicase family. PriA subfamily.</text>
</comment>
<feature type="binding site" evidence="8">
    <location>
        <position position="496"/>
    </location>
    <ligand>
        <name>Zn(2+)</name>
        <dbReference type="ChEBI" id="CHEBI:29105"/>
        <label>1</label>
    </ligand>
</feature>
<proteinExistence type="inferred from homology"/>
<dbReference type="GO" id="GO:1990077">
    <property type="term" value="C:primosome complex"/>
    <property type="evidence" value="ECO:0007669"/>
    <property type="project" value="UniProtKB-UniRule"/>
</dbReference>
<organism evidence="11 12">
    <name type="scientific">Nakamurella alba</name>
    <dbReference type="NCBI Taxonomy" id="2665158"/>
    <lineage>
        <taxon>Bacteria</taxon>
        <taxon>Bacillati</taxon>
        <taxon>Actinomycetota</taxon>
        <taxon>Actinomycetes</taxon>
        <taxon>Nakamurellales</taxon>
        <taxon>Nakamurellaceae</taxon>
        <taxon>Nakamurella</taxon>
    </lineage>
</organism>
<dbReference type="PANTHER" id="PTHR30580:SF0">
    <property type="entry name" value="PRIMOSOMAL PROTEIN N"/>
    <property type="match status" value="1"/>
</dbReference>
<reference evidence="11 12" key="1">
    <citation type="submission" date="2019-11" db="EMBL/GenBank/DDBJ databases">
        <authorList>
            <person name="Jiang L.-Q."/>
        </authorList>
    </citation>
    <scope>NUCLEOTIDE SEQUENCE [LARGE SCALE GENOMIC DNA]</scope>
    <source>
        <strain evidence="11 12">YIM 132087</strain>
    </source>
</reference>
<dbReference type="Proteomes" id="UP000460221">
    <property type="component" value="Unassembled WGS sequence"/>
</dbReference>
<evidence type="ECO:0000256" key="3">
    <source>
        <dbReference type="ARBA" id="ARBA00022723"/>
    </source>
</evidence>
<evidence type="ECO:0000256" key="9">
    <source>
        <dbReference type="SAM" id="MobiDB-lite"/>
    </source>
</evidence>
<feature type="binding site" evidence="8">
    <location>
        <position position="526"/>
    </location>
    <ligand>
        <name>Zn(2+)</name>
        <dbReference type="ChEBI" id="CHEBI:29105"/>
        <label>2</label>
    </ligand>
</feature>
<dbReference type="GO" id="GO:0006270">
    <property type="term" value="P:DNA replication initiation"/>
    <property type="evidence" value="ECO:0007669"/>
    <property type="project" value="TreeGrafter"/>
</dbReference>
<evidence type="ECO:0000256" key="8">
    <source>
        <dbReference type="HAMAP-Rule" id="MF_00983"/>
    </source>
</evidence>
<dbReference type="GO" id="GO:0003677">
    <property type="term" value="F:DNA binding"/>
    <property type="evidence" value="ECO:0007669"/>
    <property type="project" value="UniProtKB-UniRule"/>
</dbReference>
<dbReference type="GO" id="GO:0005524">
    <property type="term" value="F:ATP binding"/>
    <property type="evidence" value="ECO:0007669"/>
    <property type="project" value="UniProtKB-UniRule"/>
</dbReference>
<accession>A0A7K1FIY6</accession>
<comment type="function">
    <text evidence="8">Initiates the restart of stalled replication forks, which reloads the replicative helicase on sites other than the origin of replication. Recognizes and binds to abandoned replication forks and remodels them to uncover a helicase loading site. Promotes assembly of the primosome at these replication forks.</text>
</comment>
<keyword evidence="7 8" id="KW-0238">DNA-binding</keyword>
<comment type="subunit">
    <text evidence="8">Component of the replication restart primosome.</text>
</comment>
<dbReference type="GO" id="GO:0043138">
    <property type="term" value="F:3'-5' DNA helicase activity"/>
    <property type="evidence" value="ECO:0007669"/>
    <property type="project" value="TreeGrafter"/>
</dbReference>
<evidence type="ECO:0000256" key="2">
    <source>
        <dbReference type="ARBA" id="ARBA00022705"/>
    </source>
</evidence>
<dbReference type="AlphaFoldDB" id="A0A7K1FIY6"/>
<keyword evidence="12" id="KW-1185">Reference proteome</keyword>
<evidence type="ECO:0000256" key="5">
    <source>
        <dbReference type="ARBA" id="ARBA00022833"/>
    </source>
</evidence>
<feature type="compositionally biased region" description="Low complexity" evidence="9">
    <location>
        <begin position="185"/>
        <end position="201"/>
    </location>
</feature>
<evidence type="ECO:0000256" key="4">
    <source>
        <dbReference type="ARBA" id="ARBA00022741"/>
    </source>
</evidence>
<evidence type="ECO:0000256" key="1">
    <source>
        <dbReference type="ARBA" id="ARBA00022515"/>
    </source>
</evidence>
<dbReference type="Gene3D" id="3.40.50.300">
    <property type="entry name" value="P-loop containing nucleotide triphosphate hydrolases"/>
    <property type="match status" value="1"/>
</dbReference>
<comment type="caution">
    <text evidence="8">As this protein does not have any detectable helicase domains, it probably does not have helicase activity.</text>
</comment>
<dbReference type="PANTHER" id="PTHR30580">
    <property type="entry name" value="PRIMOSOMAL PROTEIN N"/>
    <property type="match status" value="1"/>
</dbReference>